<dbReference type="Pfam" id="PF10021">
    <property type="entry name" value="PARG_cat_microb"/>
    <property type="match status" value="1"/>
</dbReference>
<dbReference type="AlphaFoldDB" id="A0AAV9XX53"/>
<reference evidence="3 4" key="1">
    <citation type="submission" date="2019-10" db="EMBL/GenBank/DDBJ databases">
        <authorList>
            <person name="Palmer J.M."/>
        </authorList>
    </citation>
    <scope>NUCLEOTIDE SEQUENCE [LARGE SCALE GENOMIC DNA]</scope>
    <source>
        <strain evidence="3 4">TWF694</strain>
    </source>
</reference>
<keyword evidence="4" id="KW-1185">Reference proteome</keyword>
<dbReference type="InterPro" id="IPR019261">
    <property type="entry name" value="PARG_cat_microbial"/>
</dbReference>
<dbReference type="PANTHER" id="PTHR35596">
    <property type="entry name" value="DUF2263 DOMAIN-CONTAINING PROTEIN"/>
    <property type="match status" value="1"/>
</dbReference>
<comment type="caution">
    <text evidence="3">The sequence shown here is derived from an EMBL/GenBank/DDBJ whole genome shotgun (WGS) entry which is preliminary data.</text>
</comment>
<protein>
    <recommendedName>
        <fullName evidence="2">Microbial-type PARG catalytic domain-containing protein</fullName>
    </recommendedName>
</protein>
<evidence type="ECO:0000313" key="3">
    <source>
        <dbReference type="EMBL" id="KAK6544368.1"/>
    </source>
</evidence>
<evidence type="ECO:0000313" key="4">
    <source>
        <dbReference type="Proteomes" id="UP001365542"/>
    </source>
</evidence>
<dbReference type="InterPro" id="IPR043472">
    <property type="entry name" value="Macro_dom-like"/>
</dbReference>
<dbReference type="PANTHER" id="PTHR35596:SF1">
    <property type="entry name" value="MICROBIAL-TYPE PARG CATALYTIC DOMAIN-CONTAINING PROTEIN"/>
    <property type="match status" value="1"/>
</dbReference>
<dbReference type="Gene3D" id="3.40.220.10">
    <property type="entry name" value="Leucine Aminopeptidase, subunit E, domain 1"/>
    <property type="match status" value="1"/>
</dbReference>
<sequence>MTDGRVPPGERYVQLNILDMFRNRNSSSSGNRRPFSTNSNSNSNSSAGRGESSGSPGPVRNRHGSSSRHTPHSISRGHRERNRDSERDRSREEPRHRDGERNRSRDGSRYQGQGHRLDEREEVVDDASSMTLTDSEMADAPPSEPTFYQGTSRMLRMAGGSSAGLQRLNKMNAPIVVKEAGLISKAVFAGREDTMGYVYNGIDIKPLGKPYCPEYRLPEGDPDHGKIGCRIQVVNQDTILCAEEMVKRHNFEQSQMKIARSQGNTEPNMYPVDNGVIILNMANADKKGGGFLNGSVAQEEAIMHRCTLWTTLRDDFYPMTDTEGIYSPFVVIYKKLAPDPAAPTGPGTYQNLHRAQAILDALNAGKIVKDANNMDLPGPPLPEIAVISLAAINGPKIRDKDGKRTYVYPQEKSLTEMKIRQILRMAALNGHRRLVLGALGCGVFKNPNEVVAQMFLDILKEPEFQGGWWKEITFACYDPPRADGTVPSNANSKVFEQILGDQIV</sequence>
<dbReference type="Proteomes" id="UP001365542">
    <property type="component" value="Unassembled WGS sequence"/>
</dbReference>
<feature type="region of interest" description="Disordered" evidence="1">
    <location>
        <begin position="22"/>
        <end position="146"/>
    </location>
</feature>
<dbReference type="EMBL" id="JAVHJO010000001">
    <property type="protein sequence ID" value="KAK6544368.1"/>
    <property type="molecule type" value="Genomic_DNA"/>
</dbReference>
<evidence type="ECO:0000256" key="1">
    <source>
        <dbReference type="SAM" id="MobiDB-lite"/>
    </source>
</evidence>
<name>A0AAV9XX53_9PEZI</name>
<feature type="compositionally biased region" description="Low complexity" evidence="1">
    <location>
        <begin position="23"/>
        <end position="57"/>
    </location>
</feature>
<organism evidence="3 4">
    <name type="scientific">Orbilia ellipsospora</name>
    <dbReference type="NCBI Taxonomy" id="2528407"/>
    <lineage>
        <taxon>Eukaryota</taxon>
        <taxon>Fungi</taxon>
        <taxon>Dikarya</taxon>
        <taxon>Ascomycota</taxon>
        <taxon>Pezizomycotina</taxon>
        <taxon>Orbiliomycetes</taxon>
        <taxon>Orbiliales</taxon>
        <taxon>Orbiliaceae</taxon>
        <taxon>Orbilia</taxon>
    </lineage>
</organism>
<feature type="compositionally biased region" description="Basic and acidic residues" evidence="1">
    <location>
        <begin position="81"/>
        <end position="108"/>
    </location>
</feature>
<feature type="domain" description="Microbial-type PARG catalytic" evidence="2">
    <location>
        <begin position="225"/>
        <end position="333"/>
    </location>
</feature>
<evidence type="ECO:0000259" key="2">
    <source>
        <dbReference type="Pfam" id="PF10021"/>
    </source>
</evidence>
<accession>A0AAV9XX53</accession>
<dbReference type="SUPFAM" id="SSF52949">
    <property type="entry name" value="Macro domain-like"/>
    <property type="match status" value="1"/>
</dbReference>
<proteinExistence type="predicted"/>
<gene>
    <name evidence="3" type="ORF">TWF694_001069</name>
</gene>
<feature type="compositionally biased region" description="Basic residues" evidence="1">
    <location>
        <begin position="60"/>
        <end position="80"/>
    </location>
</feature>